<dbReference type="InterPro" id="IPR033712">
    <property type="entry name" value="Pumilio_RNA-bd"/>
</dbReference>
<dbReference type="PROSITE" id="PS50302">
    <property type="entry name" value="PUM"/>
    <property type="match status" value="8"/>
</dbReference>
<feature type="repeat" description="Pumilio" evidence="2">
    <location>
        <begin position="295"/>
        <end position="330"/>
    </location>
</feature>
<feature type="non-terminal residue" evidence="4">
    <location>
        <position position="1"/>
    </location>
</feature>
<dbReference type="InterPro" id="IPR001313">
    <property type="entry name" value="Pumilio_RNA-bd_rpt"/>
</dbReference>
<dbReference type="GO" id="GO:0005737">
    <property type="term" value="C:cytoplasm"/>
    <property type="evidence" value="ECO:0007669"/>
    <property type="project" value="TreeGrafter"/>
</dbReference>
<dbReference type="Pfam" id="PF00806">
    <property type="entry name" value="PUF"/>
    <property type="match status" value="8"/>
</dbReference>
<evidence type="ECO:0000256" key="2">
    <source>
        <dbReference type="PROSITE-ProRule" id="PRU00317"/>
    </source>
</evidence>
<dbReference type="CDD" id="cd07920">
    <property type="entry name" value="Pumilio"/>
    <property type="match status" value="1"/>
</dbReference>
<gene>
    <name evidence="4" type="ORF">INT43_003644</name>
</gene>
<dbReference type="InterPro" id="IPR016024">
    <property type="entry name" value="ARM-type_fold"/>
</dbReference>
<keyword evidence="5" id="KW-1185">Reference proteome</keyword>
<dbReference type="Proteomes" id="UP000654370">
    <property type="component" value="Unassembled WGS sequence"/>
</dbReference>
<dbReference type="SUPFAM" id="SSF48371">
    <property type="entry name" value="ARM repeat"/>
    <property type="match status" value="1"/>
</dbReference>
<organism evidence="4 5">
    <name type="scientific">Mortierella isabellina</name>
    <name type="common">Filamentous fungus</name>
    <name type="synonym">Umbelopsis isabellina</name>
    <dbReference type="NCBI Taxonomy" id="91625"/>
    <lineage>
        <taxon>Eukaryota</taxon>
        <taxon>Fungi</taxon>
        <taxon>Fungi incertae sedis</taxon>
        <taxon>Mucoromycota</taxon>
        <taxon>Mucoromycotina</taxon>
        <taxon>Umbelopsidomycetes</taxon>
        <taxon>Umbelopsidales</taxon>
        <taxon>Umbelopsidaceae</taxon>
        <taxon>Umbelopsis</taxon>
    </lineage>
</organism>
<feature type="repeat" description="Pumilio" evidence="2">
    <location>
        <begin position="78"/>
        <end position="113"/>
    </location>
</feature>
<dbReference type="GO" id="GO:0003729">
    <property type="term" value="F:mRNA binding"/>
    <property type="evidence" value="ECO:0007669"/>
    <property type="project" value="TreeGrafter"/>
</dbReference>
<feature type="repeat" description="Pumilio" evidence="2">
    <location>
        <begin position="114"/>
        <end position="149"/>
    </location>
</feature>
<dbReference type="PANTHER" id="PTHR12537:SF13">
    <property type="entry name" value="PUMILIO HOMOLOGY DOMAIN FAMILY MEMBER 4"/>
    <property type="match status" value="1"/>
</dbReference>
<dbReference type="OrthoDB" id="668540at2759"/>
<keyword evidence="1" id="KW-0677">Repeat</keyword>
<evidence type="ECO:0000313" key="4">
    <source>
        <dbReference type="EMBL" id="KAG2179858.1"/>
    </source>
</evidence>
<dbReference type="AlphaFoldDB" id="A0A8H7UHB1"/>
<proteinExistence type="predicted"/>
<dbReference type="SMART" id="SM00025">
    <property type="entry name" value="Pumilio"/>
    <property type="match status" value="8"/>
</dbReference>
<feature type="domain" description="PUM-HD" evidence="3">
    <location>
        <begin position="56"/>
        <end position="394"/>
    </location>
</feature>
<evidence type="ECO:0000259" key="3">
    <source>
        <dbReference type="PROSITE" id="PS50303"/>
    </source>
</evidence>
<feature type="repeat" description="Pumilio" evidence="2">
    <location>
        <begin position="223"/>
        <end position="258"/>
    </location>
</feature>
<feature type="repeat" description="Pumilio" evidence="2">
    <location>
        <begin position="331"/>
        <end position="368"/>
    </location>
</feature>
<sequence length="471" mass="53392">FIGLGNMQDVKQLMAMNAISAPVQGLDMDAAMLNAALSQYMHSRSTIAKQAINSHNTSKRGNNIDQENNSLIGVSFEDVRADIYPLCKDQHGCRYFQRKLEEQVPQYRDAIFNAVYQHFVELMTDPFGNYLCQKLVEYCDDDQRMMIVEKVAPDIVTISLNMHGTRAIQKMIEFLNLPNQTRAIVNALNANVVTLIKDLNGNHVIQKCLNKMVPSDNQIIYNAVCKNCVEVATHRHGCCVLQRCIDHAVDKQKTQLVAEIVRNALTLVQDPFGNYVVQYVLDLGDSRYTDSMIKQFLGNVCALSVQKFSSNVIEKCIRVAEPDTRAALIEEMVNRLLLEKLLRDSYANYVVQTSLDYAEPRQRAQLVECIRPLLPAIRNTPYGKRIQSKIHREQQRDQERHFLASSPFMGLNQASFPFNPMQLGGISNQNLHPHQVNNVPANMAFNNVFENQMGNTSMVGLHNVSSAYQYM</sequence>
<feature type="repeat" description="Pumilio" evidence="2">
    <location>
        <begin position="150"/>
        <end position="186"/>
    </location>
</feature>
<accession>A0A8H7UHB1</accession>
<reference evidence="4" key="1">
    <citation type="submission" date="2020-12" db="EMBL/GenBank/DDBJ databases">
        <title>Metabolic potential, ecology and presence of endohyphal bacteria is reflected in genomic diversity of Mucoromycotina.</title>
        <authorList>
            <person name="Muszewska A."/>
            <person name="Okrasinska A."/>
            <person name="Steczkiewicz K."/>
            <person name="Drgas O."/>
            <person name="Orlowska M."/>
            <person name="Perlinska-Lenart U."/>
            <person name="Aleksandrzak-Piekarczyk T."/>
            <person name="Szatraj K."/>
            <person name="Zielenkiewicz U."/>
            <person name="Pilsyk S."/>
            <person name="Malc E."/>
            <person name="Mieczkowski P."/>
            <person name="Kruszewska J.S."/>
            <person name="Biernat P."/>
            <person name="Pawlowska J."/>
        </authorList>
    </citation>
    <scope>NUCLEOTIDE SEQUENCE</scope>
    <source>
        <strain evidence="4">WA0000067209</strain>
    </source>
</reference>
<dbReference type="EMBL" id="JAEPQZ010000006">
    <property type="protein sequence ID" value="KAG2179858.1"/>
    <property type="molecule type" value="Genomic_DNA"/>
</dbReference>
<evidence type="ECO:0000256" key="1">
    <source>
        <dbReference type="ARBA" id="ARBA00022737"/>
    </source>
</evidence>
<dbReference type="FunFam" id="1.25.10.10:FF:000237">
    <property type="entry name" value="Pumilio homolog 9"/>
    <property type="match status" value="1"/>
</dbReference>
<dbReference type="InterPro" id="IPR011989">
    <property type="entry name" value="ARM-like"/>
</dbReference>
<protein>
    <recommendedName>
        <fullName evidence="3">PUM-HD domain-containing protein</fullName>
    </recommendedName>
</protein>
<evidence type="ECO:0000313" key="5">
    <source>
        <dbReference type="Proteomes" id="UP000654370"/>
    </source>
</evidence>
<dbReference type="Gene3D" id="1.25.10.10">
    <property type="entry name" value="Leucine-rich Repeat Variant"/>
    <property type="match status" value="1"/>
</dbReference>
<dbReference type="PROSITE" id="PS50303">
    <property type="entry name" value="PUM_HD"/>
    <property type="match status" value="1"/>
</dbReference>
<comment type="caution">
    <text evidence="4">The sequence shown here is derived from an EMBL/GenBank/DDBJ whole genome shotgun (WGS) entry which is preliminary data.</text>
</comment>
<dbReference type="GO" id="GO:0010608">
    <property type="term" value="P:post-transcriptional regulation of gene expression"/>
    <property type="evidence" value="ECO:0007669"/>
    <property type="project" value="TreeGrafter"/>
</dbReference>
<feature type="repeat" description="Pumilio" evidence="2">
    <location>
        <begin position="187"/>
        <end position="222"/>
    </location>
</feature>
<dbReference type="InterPro" id="IPR033133">
    <property type="entry name" value="PUM-HD"/>
</dbReference>
<name>A0A8H7UHB1_MORIS</name>
<dbReference type="PANTHER" id="PTHR12537">
    <property type="entry name" value="RNA BINDING PROTEIN PUMILIO-RELATED"/>
    <property type="match status" value="1"/>
</dbReference>
<feature type="repeat" description="Pumilio" evidence="2">
    <location>
        <begin position="259"/>
        <end position="294"/>
    </location>
</feature>